<dbReference type="GO" id="GO:0004066">
    <property type="term" value="F:asparagine synthase (glutamine-hydrolyzing) activity"/>
    <property type="evidence" value="ECO:0007669"/>
    <property type="project" value="UniProtKB-EC"/>
</dbReference>
<dbReference type="SUPFAM" id="SSF56235">
    <property type="entry name" value="N-terminal nucleophile aminohydrolases (Ntn hydrolases)"/>
    <property type="match status" value="1"/>
</dbReference>
<dbReference type="InterPro" id="IPR051786">
    <property type="entry name" value="ASN_synthetase/amidase"/>
</dbReference>
<dbReference type="PANTHER" id="PTHR43284">
    <property type="entry name" value="ASPARAGINE SYNTHETASE (GLUTAMINE-HYDROLYZING)"/>
    <property type="match status" value="1"/>
</dbReference>
<reference evidence="11" key="1">
    <citation type="submission" date="2017-06" db="EMBL/GenBank/DDBJ databases">
        <authorList>
            <person name="Cremers G."/>
        </authorList>
    </citation>
    <scope>NUCLEOTIDE SEQUENCE [LARGE SCALE GENOMIC DNA]</scope>
</reference>
<organism evidence="10 11">
    <name type="scientific">Candidatus Methanoperedens nitratireducens</name>
    <dbReference type="NCBI Taxonomy" id="1392998"/>
    <lineage>
        <taxon>Archaea</taxon>
        <taxon>Methanobacteriati</taxon>
        <taxon>Methanobacteriota</taxon>
        <taxon>Stenosarchaea group</taxon>
        <taxon>Methanomicrobia</taxon>
        <taxon>Methanosarcinales</taxon>
        <taxon>ANME-2 cluster</taxon>
        <taxon>Candidatus Methanoperedentaceae</taxon>
        <taxon>Candidatus Methanoperedens</taxon>
    </lineage>
</organism>
<evidence type="ECO:0000259" key="9">
    <source>
        <dbReference type="PROSITE" id="PS51278"/>
    </source>
</evidence>
<evidence type="ECO:0000256" key="8">
    <source>
        <dbReference type="PIRSR" id="PIRSR001589-3"/>
    </source>
</evidence>
<keyword evidence="11" id="KW-1185">Reference proteome</keyword>
<dbReference type="Gene3D" id="3.40.50.620">
    <property type="entry name" value="HUPs"/>
    <property type="match status" value="1"/>
</dbReference>
<dbReference type="OrthoDB" id="8692at2157"/>
<dbReference type="InterPro" id="IPR014729">
    <property type="entry name" value="Rossmann-like_a/b/a_fold"/>
</dbReference>
<keyword evidence="10" id="KW-0436">Ligase</keyword>
<protein>
    <recommendedName>
        <fullName evidence="5">Putative asparagine synthetase [glutamine-hydrolyzing]</fullName>
        <ecNumber evidence="5">6.3.5.4</ecNumber>
    </recommendedName>
</protein>
<dbReference type="GO" id="GO:0005524">
    <property type="term" value="F:ATP binding"/>
    <property type="evidence" value="ECO:0007669"/>
    <property type="project" value="UniProtKB-KW"/>
</dbReference>
<dbReference type="EMBL" id="FZMP01000250">
    <property type="protein sequence ID" value="SNQ62993.1"/>
    <property type="molecule type" value="Genomic_DNA"/>
</dbReference>
<dbReference type="Pfam" id="PF13537">
    <property type="entry name" value="GATase_7"/>
    <property type="match status" value="1"/>
</dbReference>
<dbReference type="CDD" id="cd01991">
    <property type="entry name" value="Asn_synthase_B_C"/>
    <property type="match status" value="1"/>
</dbReference>
<evidence type="ECO:0000256" key="5">
    <source>
        <dbReference type="PIRNR" id="PIRNR001589"/>
    </source>
</evidence>
<dbReference type="EC" id="6.3.5.4" evidence="5"/>
<dbReference type="PANTHER" id="PTHR43284:SF1">
    <property type="entry name" value="ASPARAGINE SYNTHETASE"/>
    <property type="match status" value="1"/>
</dbReference>
<evidence type="ECO:0000256" key="3">
    <source>
        <dbReference type="ARBA" id="ARBA00022840"/>
    </source>
</evidence>
<evidence type="ECO:0000256" key="2">
    <source>
        <dbReference type="ARBA" id="ARBA00022741"/>
    </source>
</evidence>
<feature type="domain" description="Glutamine amidotransferase type-2" evidence="9">
    <location>
        <begin position="2"/>
        <end position="207"/>
    </location>
</feature>
<dbReference type="SUPFAM" id="SSF52402">
    <property type="entry name" value="Adenine nucleotide alpha hydrolases-like"/>
    <property type="match status" value="1"/>
</dbReference>
<feature type="active site" description="For GATase activity" evidence="6">
    <location>
        <position position="2"/>
    </location>
</feature>
<name>A0A284VUY3_9EURY</name>
<dbReference type="RefSeq" id="WP_096207474.1">
    <property type="nucleotide sequence ID" value="NZ_FZMP01000250.1"/>
</dbReference>
<comment type="similarity">
    <text evidence="1">Belongs to the asparagine synthetase family.</text>
</comment>
<evidence type="ECO:0000313" key="11">
    <source>
        <dbReference type="Proteomes" id="UP000218615"/>
    </source>
</evidence>
<evidence type="ECO:0000313" key="10">
    <source>
        <dbReference type="EMBL" id="SNQ62993.1"/>
    </source>
</evidence>
<keyword evidence="6" id="KW-0028">Amino-acid biosynthesis</keyword>
<keyword evidence="6" id="KW-0061">Asparagine biosynthesis</keyword>
<dbReference type="InterPro" id="IPR033738">
    <property type="entry name" value="AsnB_N"/>
</dbReference>
<dbReference type="InterPro" id="IPR001962">
    <property type="entry name" value="Asn_synthase"/>
</dbReference>
<proteinExistence type="inferred from homology"/>
<evidence type="ECO:0000256" key="4">
    <source>
        <dbReference type="ARBA" id="ARBA00022962"/>
    </source>
</evidence>
<evidence type="ECO:0000256" key="6">
    <source>
        <dbReference type="PIRSR" id="PIRSR001589-1"/>
    </source>
</evidence>
<dbReference type="Pfam" id="PF00733">
    <property type="entry name" value="Asn_synthase"/>
    <property type="match status" value="1"/>
</dbReference>
<dbReference type="CDD" id="cd00712">
    <property type="entry name" value="AsnB"/>
    <property type="match status" value="1"/>
</dbReference>
<dbReference type="Gene3D" id="3.60.20.10">
    <property type="entry name" value="Glutamine Phosphoribosylpyrophosphate, subunit 1, domain 1"/>
    <property type="match status" value="1"/>
</dbReference>
<keyword evidence="3 5" id="KW-0067">ATP-binding</keyword>
<dbReference type="PROSITE" id="PS51278">
    <property type="entry name" value="GATASE_TYPE_2"/>
    <property type="match status" value="1"/>
</dbReference>
<sequence length="615" mass="71088">MCGICGFYGLEDENVIKRMVKSLSHRGPDASGFYTDGNISFGHTRLSIIDTSDKGKQPMGNENGTVRITYNGETYNFMDLRKNLKGRHDFYSNTDTEVLIHAYEDFGVDFVKKLRGMFAFAIYDSVKKKLILARDPIGKKPLYYYWDGNWFIFASEIKAILEAGIKREIDMQGLCAYLTHQYTIGRNTMFLGIRKVLGGEILTFDISSRTVTIDKYFEIKEDIVNAPEEFFVRKLRALLEESAQLRTIADTPVGAFLSGGIDSTSVVALTKPKINYDLHTFSMGFEGYFSELDFAKTAAEHIGTAHHEIEIGHSDVVRELEKIAWHYDEPIGDAAIIANYFLAKEARKYVKVVVAGEAGDELFGGYDHYKKGLQTHYWFSLPHIFRTPLKNIVSYSLKKEYFFKKIYPYYVLNFLSQKDMYHASLDMTKSAFGDEELKLFTSGHLSFDENQIVIPSDMKQPLNKMLALDCKNLLPEKYLMKADKATMANAVEERLPLMDKDIVEFSFRIPPKFKIKNGDGKHILKMAVKDLVPEEIIKRKKTGFSVPYIHWVKNEMRELVEQKIDEGELIKRLFEKEKIRMLIENSRKNEWYRNTAIVWNLFALELWYEQFFHDT</sequence>
<keyword evidence="2 5" id="KW-0547">Nucleotide-binding</keyword>
<keyword evidence="4 6" id="KW-0315">Glutamine amidotransferase</keyword>
<comment type="catalytic activity">
    <reaction evidence="5">
        <text>L-aspartate + L-glutamine + ATP + H2O = L-asparagine + L-glutamate + AMP + diphosphate + H(+)</text>
        <dbReference type="Rhea" id="RHEA:12228"/>
        <dbReference type="ChEBI" id="CHEBI:15377"/>
        <dbReference type="ChEBI" id="CHEBI:15378"/>
        <dbReference type="ChEBI" id="CHEBI:29985"/>
        <dbReference type="ChEBI" id="CHEBI:29991"/>
        <dbReference type="ChEBI" id="CHEBI:30616"/>
        <dbReference type="ChEBI" id="CHEBI:33019"/>
        <dbReference type="ChEBI" id="CHEBI:58048"/>
        <dbReference type="ChEBI" id="CHEBI:58359"/>
        <dbReference type="ChEBI" id="CHEBI:456215"/>
        <dbReference type="EC" id="6.3.5.4"/>
    </reaction>
</comment>
<evidence type="ECO:0000256" key="7">
    <source>
        <dbReference type="PIRSR" id="PIRSR001589-2"/>
    </source>
</evidence>
<feature type="site" description="Important for beta-aspartyl-AMP intermediate formation" evidence="8">
    <location>
        <position position="357"/>
    </location>
</feature>
<evidence type="ECO:0000256" key="1">
    <source>
        <dbReference type="ARBA" id="ARBA00005752"/>
    </source>
</evidence>
<accession>A0A284VUY3</accession>
<dbReference type="InterPro" id="IPR006426">
    <property type="entry name" value="Asn_synth_AEB"/>
</dbReference>
<feature type="binding site" evidence="7">
    <location>
        <position position="95"/>
    </location>
    <ligand>
        <name>L-glutamine</name>
        <dbReference type="ChEBI" id="CHEBI:58359"/>
    </ligand>
</feature>
<dbReference type="GO" id="GO:0005829">
    <property type="term" value="C:cytosol"/>
    <property type="evidence" value="ECO:0007669"/>
    <property type="project" value="TreeGrafter"/>
</dbReference>
<dbReference type="Proteomes" id="UP000218615">
    <property type="component" value="Unassembled WGS sequence"/>
</dbReference>
<dbReference type="InterPro" id="IPR017932">
    <property type="entry name" value="GATase_2_dom"/>
</dbReference>
<gene>
    <name evidence="10" type="ORF">MNV_990034</name>
</gene>
<dbReference type="GO" id="GO:0006529">
    <property type="term" value="P:asparagine biosynthetic process"/>
    <property type="evidence" value="ECO:0007669"/>
    <property type="project" value="UniProtKB-KW"/>
</dbReference>
<dbReference type="InterPro" id="IPR029055">
    <property type="entry name" value="Ntn_hydrolases_N"/>
</dbReference>
<dbReference type="NCBIfam" id="TIGR01536">
    <property type="entry name" value="asn_synth_AEB"/>
    <property type="match status" value="1"/>
</dbReference>
<dbReference type="AlphaFoldDB" id="A0A284VUY3"/>
<dbReference type="PIRSF" id="PIRSF001589">
    <property type="entry name" value="Asn_synthetase_glu-h"/>
    <property type="match status" value="1"/>
</dbReference>